<name>A0A7W7KAH5_9SPHN</name>
<accession>A0A7W7KAH5</accession>
<evidence type="ECO:0008006" key="3">
    <source>
        <dbReference type="Google" id="ProtNLM"/>
    </source>
</evidence>
<gene>
    <name evidence="1" type="ORF">HNO88_002556</name>
</gene>
<sequence length="413" mass="46996">MTAIVPHLFKGIAVVIDNGIGKEDAIDQILASIKAGGGHAIGLTERPATDYDLEHFSHVSFFIMDWNLANDGGEPLEAGIRLPGGLHEAMVADNIAFLKRLSKNRHAPVFIFTNEDPGDVIHELSTDPTLHKSVQESHILVRRKVDVTDKLYEVLEDWARNTPSVLTLKTWEKNYLRAANDLFIDLQNRTPYWPVLLWQTFGEDGVPPNVEMNRLLNRLVESRSELLDLDLAPFLEVVEEQRKKDEDSYRASMHKVLEGERFLRDERLQEGLYAPGDVFAFPVQEGKMSFYVNVRAECDCLRGSNDMQLYLLQAKRVDDVESKIDHKFGTFTSEKDGEAIIFAMMDGDTYSIKFKDMKIKTLKVMKKEEAVRVGRLLPPFITRVQQRYASYVQRPGMPRIPSALYAAKEEQVA</sequence>
<protein>
    <recommendedName>
        <fullName evidence="3">Response receiver domain-containing protein</fullName>
    </recommendedName>
</protein>
<organism evidence="1 2">
    <name type="scientific">Novosphingobium chloroacetimidivorans</name>
    <dbReference type="NCBI Taxonomy" id="1428314"/>
    <lineage>
        <taxon>Bacteria</taxon>
        <taxon>Pseudomonadati</taxon>
        <taxon>Pseudomonadota</taxon>
        <taxon>Alphaproteobacteria</taxon>
        <taxon>Sphingomonadales</taxon>
        <taxon>Sphingomonadaceae</taxon>
        <taxon>Novosphingobium</taxon>
    </lineage>
</organism>
<comment type="caution">
    <text evidence="1">The sequence shown here is derived from an EMBL/GenBank/DDBJ whole genome shotgun (WGS) entry which is preliminary data.</text>
</comment>
<evidence type="ECO:0000313" key="2">
    <source>
        <dbReference type="Proteomes" id="UP000555448"/>
    </source>
</evidence>
<keyword evidence="2" id="KW-1185">Reference proteome</keyword>
<proteinExistence type="predicted"/>
<reference evidence="1 2" key="1">
    <citation type="submission" date="2020-08" db="EMBL/GenBank/DDBJ databases">
        <title>Functional genomics of gut bacteria from endangered species of beetles.</title>
        <authorList>
            <person name="Carlos-Shanley C."/>
        </authorList>
    </citation>
    <scope>NUCLEOTIDE SEQUENCE [LARGE SCALE GENOMIC DNA]</scope>
    <source>
        <strain evidence="1 2">S00245</strain>
    </source>
</reference>
<evidence type="ECO:0000313" key="1">
    <source>
        <dbReference type="EMBL" id="MBB4859227.1"/>
    </source>
</evidence>
<dbReference type="AlphaFoldDB" id="A0A7W7KAH5"/>
<dbReference type="EMBL" id="JACHLR010000010">
    <property type="protein sequence ID" value="MBB4859227.1"/>
    <property type="molecule type" value="Genomic_DNA"/>
</dbReference>
<dbReference type="Proteomes" id="UP000555448">
    <property type="component" value="Unassembled WGS sequence"/>
</dbReference>
<dbReference type="RefSeq" id="WP_184245693.1">
    <property type="nucleotide sequence ID" value="NZ_JACHLR010000010.1"/>
</dbReference>